<keyword evidence="8" id="KW-1185">Reference proteome</keyword>
<proteinExistence type="inferred from homology"/>
<feature type="compositionally biased region" description="Low complexity" evidence="5">
    <location>
        <begin position="474"/>
        <end position="486"/>
    </location>
</feature>
<reference evidence="7 8" key="1">
    <citation type="journal article" date="2023" name="Proc. Natl. Acad. Sci. U.S.A.">
        <title>A global phylogenomic analysis of the shiitake genus Lentinula.</title>
        <authorList>
            <person name="Sierra-Patev S."/>
            <person name="Min B."/>
            <person name="Naranjo-Ortiz M."/>
            <person name="Looney B."/>
            <person name="Konkel Z."/>
            <person name="Slot J.C."/>
            <person name="Sakamoto Y."/>
            <person name="Steenwyk J.L."/>
            <person name="Rokas A."/>
            <person name="Carro J."/>
            <person name="Camarero S."/>
            <person name="Ferreira P."/>
            <person name="Molpeceres G."/>
            <person name="Ruiz-Duenas F.J."/>
            <person name="Serrano A."/>
            <person name="Henrissat B."/>
            <person name="Drula E."/>
            <person name="Hughes K.W."/>
            <person name="Mata J.L."/>
            <person name="Ishikawa N.K."/>
            <person name="Vargas-Isla R."/>
            <person name="Ushijima S."/>
            <person name="Smith C.A."/>
            <person name="Donoghue J."/>
            <person name="Ahrendt S."/>
            <person name="Andreopoulos W."/>
            <person name="He G."/>
            <person name="LaButti K."/>
            <person name="Lipzen A."/>
            <person name="Ng V."/>
            <person name="Riley R."/>
            <person name="Sandor L."/>
            <person name="Barry K."/>
            <person name="Martinez A.T."/>
            <person name="Xiao Y."/>
            <person name="Gibbons J.G."/>
            <person name="Terashima K."/>
            <person name="Grigoriev I.V."/>
            <person name="Hibbett D."/>
        </authorList>
    </citation>
    <scope>NUCLEOTIDE SEQUENCE [LARGE SCALE GENOMIC DNA]</scope>
    <source>
        <strain evidence="7 8">TFB7810</strain>
    </source>
</reference>
<dbReference type="GO" id="GO:0000462">
    <property type="term" value="P:maturation of SSU-rRNA from tricistronic rRNA transcript (SSU-rRNA, 5.8S rRNA, LSU-rRNA)"/>
    <property type="evidence" value="ECO:0007669"/>
    <property type="project" value="TreeGrafter"/>
</dbReference>
<name>A0A9W8U0F6_9AGAR</name>
<evidence type="ECO:0000313" key="8">
    <source>
        <dbReference type="Proteomes" id="UP001142393"/>
    </source>
</evidence>
<feature type="region of interest" description="Disordered" evidence="5">
    <location>
        <begin position="1"/>
        <end position="168"/>
    </location>
</feature>
<comment type="subcellular location">
    <subcellularLocation>
        <location evidence="1">Nucleus</location>
    </subcellularLocation>
</comment>
<evidence type="ECO:0000313" key="7">
    <source>
        <dbReference type="EMBL" id="KAJ3747372.1"/>
    </source>
</evidence>
<gene>
    <name evidence="7" type="ORF">DFH05DRAFT_1600022</name>
</gene>
<dbReference type="GO" id="GO:0032040">
    <property type="term" value="C:small-subunit processome"/>
    <property type="evidence" value="ECO:0007669"/>
    <property type="project" value="TreeGrafter"/>
</dbReference>
<feature type="compositionally biased region" description="Polar residues" evidence="5">
    <location>
        <begin position="93"/>
        <end position="103"/>
    </location>
</feature>
<feature type="region of interest" description="Disordered" evidence="5">
    <location>
        <begin position="467"/>
        <end position="543"/>
    </location>
</feature>
<protein>
    <submittedName>
        <fullName evidence="7">Sas10 C-terminal domain-containing protein</fullName>
    </submittedName>
</protein>
<accession>A0A9W8U0F6</accession>
<feature type="compositionally biased region" description="Polar residues" evidence="5">
    <location>
        <begin position="380"/>
        <end position="398"/>
    </location>
</feature>
<dbReference type="Proteomes" id="UP001142393">
    <property type="component" value="Unassembled WGS sequence"/>
</dbReference>
<keyword evidence="4" id="KW-0539">Nucleus</keyword>
<evidence type="ECO:0000256" key="2">
    <source>
        <dbReference type="ARBA" id="ARBA00010979"/>
    </source>
</evidence>
<feature type="compositionally biased region" description="Acidic residues" evidence="5">
    <location>
        <begin position="50"/>
        <end position="92"/>
    </location>
</feature>
<evidence type="ECO:0000256" key="3">
    <source>
        <dbReference type="ARBA" id="ARBA00022553"/>
    </source>
</evidence>
<evidence type="ECO:0000256" key="1">
    <source>
        <dbReference type="ARBA" id="ARBA00004123"/>
    </source>
</evidence>
<feature type="region of interest" description="Disordered" evidence="5">
    <location>
        <begin position="379"/>
        <end position="416"/>
    </location>
</feature>
<feature type="compositionally biased region" description="Basic and acidic residues" evidence="5">
    <location>
        <begin position="493"/>
        <end position="512"/>
    </location>
</feature>
<dbReference type="Pfam" id="PF09368">
    <property type="entry name" value="Sas10"/>
    <property type="match status" value="1"/>
</dbReference>
<feature type="non-terminal residue" evidence="7">
    <location>
        <position position="1"/>
    </location>
</feature>
<dbReference type="PANTHER" id="PTHR13237:SF8">
    <property type="entry name" value="SOMETHING ABOUT SILENCING PROTEIN 10"/>
    <property type="match status" value="1"/>
</dbReference>
<sequence length="676" mass="76382">MPRRPSKKSKTAGKPRKINRSDARVNKWNNSSDIPMDEEDQFHASRDQILLDDEGRDDDGDIDDDEVFALQMDEEEDEEEEEEEESDAEDNDFQSGQVASQATKSKQKVSVKGKGNRKKDTEESSEDDEEEEEEESWGKGKAAYYSSNAAQIESDDEEALQLEEQEAKRLQAKARDDMNEEDFGLEDSIEAKVTSGPDTFEETSAPVIQPILKDKSSILRHLQKTDPESLALAGDWTDSASSLMKTKQKLEKLEAEKGSVNSFSLGMMHLHYQTLSTYTTVLAFYLHLRASQKYAERPELLRTHPVMQRLLKLKQSLITLEDLNFAVSDDEDEDEEDEDEDVDDVMQDARQLWGMEHDDEDEDEDVDSDELHDLLADARSLNNLNSTVQSKKPASTSPPRKKRKTAPASGKPALPSYDLIEPEFVSFKNTSLTSNSTLGSADAFGEATSLQHADAADKNARRKNLRFHTSRIESANARRSNARANALGGDDDIPYRERKKEKEERLAQEAKARVRTQGGADLDDAEPEPRNLENGDGDEEMEDINGYYNLVKKQVKEKKERKKTEYEASRADRWVFPFTYRLSWIQAKYTLCSFVEEEVSNGPRSLTRAILANKGLTPHRSKSVRNPRVKKKLSFAKAQRKVASQKAVYKGGINVTGGRYEGEKTGISKVIKSVRL</sequence>
<comment type="similarity">
    <text evidence="2">Belongs to the SAS10 family.</text>
</comment>
<feature type="compositionally biased region" description="Basic residues" evidence="5">
    <location>
        <begin position="105"/>
        <end position="117"/>
    </location>
</feature>
<keyword evidence="3" id="KW-0597">Phosphoprotein</keyword>
<evidence type="ECO:0000256" key="5">
    <source>
        <dbReference type="SAM" id="MobiDB-lite"/>
    </source>
</evidence>
<evidence type="ECO:0000256" key="4">
    <source>
        <dbReference type="ARBA" id="ARBA00023242"/>
    </source>
</evidence>
<dbReference type="EMBL" id="JANVFU010000003">
    <property type="protein sequence ID" value="KAJ3747372.1"/>
    <property type="molecule type" value="Genomic_DNA"/>
</dbReference>
<evidence type="ECO:0000259" key="6">
    <source>
        <dbReference type="Pfam" id="PF09368"/>
    </source>
</evidence>
<dbReference type="InterPro" id="IPR007146">
    <property type="entry name" value="Sas10/Utp3/C1D"/>
</dbReference>
<dbReference type="AlphaFoldDB" id="A0A9W8U0F6"/>
<feature type="compositionally biased region" description="Basic residues" evidence="5">
    <location>
        <begin position="1"/>
        <end position="18"/>
    </location>
</feature>
<dbReference type="PANTHER" id="PTHR13237">
    <property type="entry name" value="SOMETHING ABOUT SILENCING PROTEIN 10-RELATED"/>
    <property type="match status" value="1"/>
</dbReference>
<organism evidence="7 8">
    <name type="scientific">Lentinula detonsa</name>
    <dbReference type="NCBI Taxonomy" id="2804962"/>
    <lineage>
        <taxon>Eukaryota</taxon>
        <taxon>Fungi</taxon>
        <taxon>Dikarya</taxon>
        <taxon>Basidiomycota</taxon>
        <taxon>Agaricomycotina</taxon>
        <taxon>Agaricomycetes</taxon>
        <taxon>Agaricomycetidae</taxon>
        <taxon>Agaricales</taxon>
        <taxon>Marasmiineae</taxon>
        <taxon>Omphalotaceae</taxon>
        <taxon>Lentinula</taxon>
    </lineage>
</organism>
<feature type="compositionally biased region" description="Acidic residues" evidence="5">
    <location>
        <begin position="123"/>
        <end position="135"/>
    </location>
</feature>
<dbReference type="Pfam" id="PF04000">
    <property type="entry name" value="Sas10_Utp3"/>
    <property type="match status" value="1"/>
</dbReference>
<comment type="caution">
    <text evidence="7">The sequence shown here is derived from an EMBL/GenBank/DDBJ whole genome shotgun (WGS) entry which is preliminary data.</text>
</comment>
<feature type="compositionally biased region" description="Acidic residues" evidence="5">
    <location>
        <begin position="153"/>
        <end position="164"/>
    </location>
</feature>
<dbReference type="InterPro" id="IPR018972">
    <property type="entry name" value="Sas10_C_dom"/>
</dbReference>
<feature type="domain" description="Sas10 C-terminal" evidence="6">
    <location>
        <begin position="601"/>
        <end position="676"/>
    </location>
</feature>